<dbReference type="InterPro" id="IPR036515">
    <property type="entry name" value="Transposase_17_sf"/>
</dbReference>
<name>A0A6P1E0S4_9GAMM</name>
<dbReference type="PANTHER" id="PTHR34322:SF2">
    <property type="entry name" value="TRANSPOSASE IS200-LIKE DOMAIN-CONTAINING PROTEIN"/>
    <property type="match status" value="1"/>
</dbReference>
<dbReference type="GO" id="GO:0006313">
    <property type="term" value="P:DNA transposition"/>
    <property type="evidence" value="ECO:0007669"/>
    <property type="project" value="InterPro"/>
</dbReference>
<sequence>MTIGLQTISGIRSRAHARSRGHEFAGALYHVTSRGDGREAIFLADGNRRLFLDVLAGVWDRFNWTVHAYCLMTNHYHVLVETPDANLSKGMRQLNGVYTQRFNRTHGRSGHVFQGRYKAILAQKEAYLLELARYVVLNPVRARMVRTAADWPWSSYRAMIGEFRGEFRGQFT</sequence>
<reference evidence="3" key="1">
    <citation type="journal article" date="2020" name="Microbiol. Resour. Announc.">
        <title>Draft Genome Sequences of Thiorhodococcus mannitoliphagus and Thiorhodococcus minor, Purple Sulfur Photosynthetic Bacteria in the Gammaproteobacterial Family Chromatiaceae.</title>
        <authorList>
            <person name="Aviles F.A."/>
            <person name="Meyer T.E."/>
            <person name="Kyndt J.A."/>
        </authorList>
    </citation>
    <scope>NUCLEOTIDE SEQUENCE [LARGE SCALE GENOMIC DNA]</scope>
    <source>
        <strain evidence="3">DSM 18266</strain>
    </source>
</reference>
<proteinExistence type="predicted"/>
<dbReference type="NCBIfam" id="NF047646">
    <property type="entry name" value="REP_Tyr_transpos"/>
    <property type="match status" value="1"/>
</dbReference>
<keyword evidence="3" id="KW-1185">Reference proteome</keyword>
<evidence type="ECO:0000313" key="2">
    <source>
        <dbReference type="EMBL" id="NEX23400.1"/>
    </source>
</evidence>
<evidence type="ECO:0000259" key="1">
    <source>
        <dbReference type="SMART" id="SM01321"/>
    </source>
</evidence>
<feature type="domain" description="Transposase IS200-like" evidence="1">
    <location>
        <begin position="24"/>
        <end position="138"/>
    </location>
</feature>
<organism evidence="2 3">
    <name type="scientific">Thiorhodococcus mannitoliphagus</name>
    <dbReference type="NCBI Taxonomy" id="329406"/>
    <lineage>
        <taxon>Bacteria</taxon>
        <taxon>Pseudomonadati</taxon>
        <taxon>Pseudomonadota</taxon>
        <taxon>Gammaproteobacteria</taxon>
        <taxon>Chromatiales</taxon>
        <taxon>Chromatiaceae</taxon>
        <taxon>Thiorhodococcus</taxon>
    </lineage>
</organism>
<evidence type="ECO:0000313" key="3">
    <source>
        <dbReference type="Proteomes" id="UP000471640"/>
    </source>
</evidence>
<dbReference type="AlphaFoldDB" id="A0A6P1E0S4"/>
<dbReference type="PANTHER" id="PTHR34322">
    <property type="entry name" value="TRANSPOSASE, Y1_TNP DOMAIN-CONTAINING"/>
    <property type="match status" value="1"/>
</dbReference>
<comment type="caution">
    <text evidence="2">The sequence shown here is derived from an EMBL/GenBank/DDBJ whole genome shotgun (WGS) entry which is preliminary data.</text>
</comment>
<accession>A0A6P1E0S4</accession>
<dbReference type="GO" id="GO:0003677">
    <property type="term" value="F:DNA binding"/>
    <property type="evidence" value="ECO:0007669"/>
    <property type="project" value="InterPro"/>
</dbReference>
<dbReference type="Proteomes" id="UP000471640">
    <property type="component" value="Unassembled WGS sequence"/>
</dbReference>
<dbReference type="Gene3D" id="3.30.70.1290">
    <property type="entry name" value="Transposase IS200-like"/>
    <property type="match status" value="1"/>
</dbReference>
<dbReference type="InterPro" id="IPR002686">
    <property type="entry name" value="Transposase_17"/>
</dbReference>
<dbReference type="GO" id="GO:0004803">
    <property type="term" value="F:transposase activity"/>
    <property type="evidence" value="ECO:0007669"/>
    <property type="project" value="InterPro"/>
</dbReference>
<dbReference type="SMART" id="SM01321">
    <property type="entry name" value="Y1_Tnp"/>
    <property type="match status" value="1"/>
</dbReference>
<reference evidence="2 3" key="2">
    <citation type="submission" date="2020-02" db="EMBL/GenBank/DDBJ databases">
        <title>Genome sequences of Thiorhodococcus mannitoliphagus and Thiorhodococcus minor, purple sulfur photosynthetic bacteria in the gammaproteobacterial family, Chromatiaceae.</title>
        <authorList>
            <person name="Aviles F.A."/>
            <person name="Meyer T.E."/>
            <person name="Kyndt J.A."/>
        </authorList>
    </citation>
    <scope>NUCLEOTIDE SEQUENCE [LARGE SCALE GENOMIC DNA]</scope>
    <source>
        <strain evidence="2 3">DSM 18266</strain>
    </source>
</reference>
<protein>
    <submittedName>
        <fullName evidence="2">Transposase</fullName>
    </submittedName>
</protein>
<dbReference type="SUPFAM" id="SSF143422">
    <property type="entry name" value="Transposase IS200-like"/>
    <property type="match status" value="1"/>
</dbReference>
<dbReference type="EMBL" id="JAAIJR010000197">
    <property type="protein sequence ID" value="NEX23400.1"/>
    <property type="molecule type" value="Genomic_DNA"/>
</dbReference>
<dbReference type="Pfam" id="PF01797">
    <property type="entry name" value="Y1_Tnp"/>
    <property type="match status" value="1"/>
</dbReference>
<gene>
    <name evidence="2" type="ORF">G3480_24420</name>
</gene>